<feature type="domain" description="Chemokine interleukin-8-like" evidence="10">
    <location>
        <begin position="28"/>
        <end position="86"/>
    </location>
</feature>
<evidence type="ECO:0000256" key="7">
    <source>
        <dbReference type="ARBA" id="ARBA00044740"/>
    </source>
</evidence>
<dbReference type="Pfam" id="PF00048">
    <property type="entry name" value="IL8"/>
    <property type="match status" value="1"/>
</dbReference>
<comment type="subunit">
    <text evidence="8">Self-associates. Also heterodimer of MIP-1-alpha(4-69) and MIP-1-beta(3-69). Interacts with CCR1.</text>
</comment>
<evidence type="ECO:0000313" key="11">
    <source>
        <dbReference type="Ensembl" id="ENSCCRP00000167345.1"/>
    </source>
</evidence>
<keyword evidence="4 9" id="KW-0964">Secreted</keyword>
<evidence type="ECO:0000256" key="1">
    <source>
        <dbReference type="ARBA" id="ARBA00004613"/>
    </source>
</evidence>
<feature type="chain" id="PRO_5039963252" description="C-C motif chemokine" evidence="9">
    <location>
        <begin position="23"/>
        <end position="254"/>
    </location>
</feature>
<keyword evidence="12" id="KW-1185">Reference proteome</keyword>
<dbReference type="InterPro" id="IPR001811">
    <property type="entry name" value="Chemokine_IL8-like_dom"/>
</dbReference>
<organism evidence="11 12">
    <name type="scientific">Cyprinus carpio carpio</name>
    <dbReference type="NCBI Taxonomy" id="630221"/>
    <lineage>
        <taxon>Eukaryota</taxon>
        <taxon>Metazoa</taxon>
        <taxon>Chordata</taxon>
        <taxon>Craniata</taxon>
        <taxon>Vertebrata</taxon>
        <taxon>Euteleostomi</taxon>
        <taxon>Actinopterygii</taxon>
        <taxon>Neopterygii</taxon>
        <taxon>Teleostei</taxon>
        <taxon>Ostariophysi</taxon>
        <taxon>Cypriniformes</taxon>
        <taxon>Cyprinidae</taxon>
        <taxon>Cyprininae</taxon>
        <taxon>Cyprinus</taxon>
    </lineage>
</organism>
<evidence type="ECO:0000256" key="2">
    <source>
        <dbReference type="ARBA" id="ARBA00010868"/>
    </source>
</evidence>
<dbReference type="CDD" id="cd00272">
    <property type="entry name" value="Chemokine_CC"/>
    <property type="match status" value="1"/>
</dbReference>
<evidence type="ECO:0000256" key="3">
    <source>
        <dbReference type="ARBA" id="ARBA00022514"/>
    </source>
</evidence>
<dbReference type="GO" id="GO:0006955">
    <property type="term" value="P:immune response"/>
    <property type="evidence" value="ECO:0007669"/>
    <property type="project" value="InterPro"/>
</dbReference>
<dbReference type="PANTHER" id="PTHR12015">
    <property type="entry name" value="SMALL INDUCIBLE CYTOKINE A"/>
    <property type="match status" value="1"/>
</dbReference>
<dbReference type="AlphaFoldDB" id="A0A9J8CQ95"/>
<evidence type="ECO:0000256" key="9">
    <source>
        <dbReference type="RuleBase" id="RU361150"/>
    </source>
</evidence>
<dbReference type="FunFam" id="2.40.50.40:FF:000002">
    <property type="entry name" value="C-C motif chemokine"/>
    <property type="match status" value="1"/>
</dbReference>
<dbReference type="Gene3D" id="2.40.50.40">
    <property type="match status" value="1"/>
</dbReference>
<feature type="signal peptide" evidence="9">
    <location>
        <begin position="1"/>
        <end position="22"/>
    </location>
</feature>
<comment type="subcellular location">
    <subcellularLocation>
        <location evidence="1 9">Secreted</location>
    </subcellularLocation>
</comment>
<dbReference type="InterPro" id="IPR036048">
    <property type="entry name" value="Interleukin_8-like_sf"/>
</dbReference>
<comment type="similarity">
    <text evidence="2 9">Belongs to the intercrine beta (chemokine CC) family.</text>
</comment>
<dbReference type="InterPro" id="IPR000827">
    <property type="entry name" value="Chemokine_CC_CS"/>
</dbReference>
<dbReference type="Proteomes" id="UP001108240">
    <property type="component" value="Unplaced"/>
</dbReference>
<dbReference type="SMART" id="SM00199">
    <property type="entry name" value="SCY"/>
    <property type="match status" value="1"/>
</dbReference>
<keyword evidence="5 9" id="KW-0732">Signal</keyword>
<comment type="function">
    <text evidence="7">Monokine with inflammatory and chemokinetic properties. Binds to CCR1, CCR4 and CCR5. One of the major HIV-suppressive factors produced by CD8+ T-cells. Recombinant MIP-1-alpha induces a dose-dependent inhibition of different strains of HIV-1, HIV-2, and simian immunodeficiency virus (SIV).</text>
</comment>
<evidence type="ECO:0000256" key="8">
    <source>
        <dbReference type="ARBA" id="ARBA00046726"/>
    </source>
</evidence>
<evidence type="ECO:0000313" key="12">
    <source>
        <dbReference type="Proteomes" id="UP001108240"/>
    </source>
</evidence>
<dbReference type="GO" id="GO:0005615">
    <property type="term" value="C:extracellular space"/>
    <property type="evidence" value="ECO:0007669"/>
    <property type="project" value="UniProtKB-KW"/>
</dbReference>
<sequence length="254" mass="29081">MRPYCVFIACLVLFAFCSLAQSEFSQGPDKCCFSFSNVKIPVKQVESYHTTHLECHRTGVIFITKAQREICADPTERWVQRLMNLVDLRASHLHTKPETSVVLFKVDTEAKKSSGSVRTSQTTPLHQPKETTLVLFKESEDWKVSESVRTSETTPLHQPEETTLVLFKESEDWKVSESVRTSETTPLHQPEETTLVLFKESEDWKVSESVRTSETTPLHQPEETTLVHLKESHDLLDFLIFYIVCLTLGSLHII</sequence>
<proteinExistence type="inferred from homology"/>
<accession>A0A9J8CQ95</accession>
<evidence type="ECO:0000256" key="6">
    <source>
        <dbReference type="ARBA" id="ARBA00023157"/>
    </source>
</evidence>
<dbReference type="SUPFAM" id="SSF54117">
    <property type="entry name" value="Interleukin 8-like chemokines"/>
    <property type="match status" value="1"/>
</dbReference>
<keyword evidence="6" id="KW-1015">Disulfide bond</keyword>
<protein>
    <recommendedName>
        <fullName evidence="9">C-C motif chemokine</fullName>
    </recommendedName>
</protein>
<name>A0A9J8CQ95_CYPCA</name>
<dbReference type="Ensembl" id="ENSCCRT00000193968.1">
    <property type="protein sequence ID" value="ENSCCRP00000167345.1"/>
    <property type="gene ID" value="ENSCCRG00000071046.1"/>
</dbReference>
<dbReference type="PANTHER" id="PTHR12015:SF183">
    <property type="entry name" value="C-C MOTIF CHEMOKINE 3"/>
    <property type="match status" value="1"/>
</dbReference>
<dbReference type="GO" id="GO:0008009">
    <property type="term" value="F:chemokine activity"/>
    <property type="evidence" value="ECO:0007669"/>
    <property type="project" value="InterPro"/>
</dbReference>
<reference evidence="11" key="1">
    <citation type="submission" date="2025-08" db="UniProtKB">
        <authorList>
            <consortium name="Ensembl"/>
        </authorList>
    </citation>
    <scope>IDENTIFICATION</scope>
</reference>
<dbReference type="PROSITE" id="PS00472">
    <property type="entry name" value="SMALL_CYTOKINES_CC"/>
    <property type="match status" value="1"/>
</dbReference>
<evidence type="ECO:0000256" key="4">
    <source>
        <dbReference type="ARBA" id="ARBA00022525"/>
    </source>
</evidence>
<keyword evidence="3 9" id="KW-0202">Cytokine</keyword>
<dbReference type="InterPro" id="IPR039809">
    <property type="entry name" value="Chemokine_b/g/d"/>
</dbReference>
<reference evidence="11" key="2">
    <citation type="submission" date="2025-09" db="UniProtKB">
        <authorList>
            <consortium name="Ensembl"/>
        </authorList>
    </citation>
    <scope>IDENTIFICATION</scope>
</reference>
<keyword evidence="9" id="KW-0145">Chemotaxis</keyword>
<evidence type="ECO:0000256" key="5">
    <source>
        <dbReference type="ARBA" id="ARBA00022729"/>
    </source>
</evidence>
<evidence type="ECO:0000259" key="10">
    <source>
        <dbReference type="SMART" id="SM00199"/>
    </source>
</evidence>
<dbReference type="GeneTree" id="ENSGT01100000263482"/>